<protein>
    <submittedName>
        <fullName evidence="2">Uncharacterized protein</fullName>
    </submittedName>
</protein>
<reference evidence="2" key="1">
    <citation type="journal article" date="2017" name="Elife">
        <title>The kinetoplastid-infecting Bodo saltans virus (BsV), a window into the most abundant giant viruses in the sea.</title>
        <authorList>
            <person name="Deeg C.M."/>
            <person name="Chow C.-E.T."/>
            <person name="Suttle C.A."/>
        </authorList>
    </citation>
    <scope>NUCLEOTIDE SEQUENCE</scope>
    <source>
        <strain evidence="2">NG1</strain>
    </source>
</reference>
<keyword evidence="3" id="KW-1185">Reference proteome</keyword>
<keyword evidence="1" id="KW-0175">Coiled coil</keyword>
<gene>
    <name evidence="2" type="ORF">BMW23_0279</name>
</gene>
<evidence type="ECO:0000256" key="1">
    <source>
        <dbReference type="SAM" id="Coils"/>
    </source>
</evidence>
<dbReference type="EMBL" id="MF782455">
    <property type="protein sequence ID" value="ATZ80337.1"/>
    <property type="molecule type" value="Genomic_DNA"/>
</dbReference>
<evidence type="ECO:0000313" key="3">
    <source>
        <dbReference type="Proteomes" id="UP000240325"/>
    </source>
</evidence>
<proteinExistence type="predicted"/>
<name>A0A2H4UU11_9VIRU</name>
<evidence type="ECO:0000313" key="2">
    <source>
        <dbReference type="EMBL" id="ATZ80337.1"/>
    </source>
</evidence>
<organism evidence="2">
    <name type="scientific">Bodo saltans virus</name>
    <dbReference type="NCBI Taxonomy" id="2024608"/>
    <lineage>
        <taxon>Viruses</taxon>
        <taxon>Varidnaviria</taxon>
        <taxon>Bamfordvirae</taxon>
        <taxon>Nucleocytoviricota</taxon>
        <taxon>Megaviricetes</taxon>
        <taxon>Imitervirales</taxon>
        <taxon>Mimiviridae</taxon>
        <taxon>Klosneuvirinae</taxon>
        <taxon>Theiavirus</taxon>
        <taxon>Theiavirus salishense</taxon>
    </lineage>
</organism>
<sequence length="145" mass="17892">MDDISDVILTNVNPDKKIKKELTEEQKERRKQLQREYYERQKNLRILKNDNDENSKIAKERYDNLKIKNKLKFKEYYENKKEIIQNKLRDRYHQKMKDTGKNTDRYKEVFRTNEEKFNKVIALLEEIKMNNDDIDNLKKKFDSLK</sequence>
<accession>A0A2H4UU11</accession>
<feature type="coiled-coil region" evidence="1">
    <location>
        <begin position="16"/>
        <end position="50"/>
    </location>
</feature>
<dbReference type="Proteomes" id="UP000240325">
    <property type="component" value="Segment"/>
</dbReference>